<organism evidence="2 3">
    <name type="scientific">Amniculicola lignicola CBS 123094</name>
    <dbReference type="NCBI Taxonomy" id="1392246"/>
    <lineage>
        <taxon>Eukaryota</taxon>
        <taxon>Fungi</taxon>
        <taxon>Dikarya</taxon>
        <taxon>Ascomycota</taxon>
        <taxon>Pezizomycotina</taxon>
        <taxon>Dothideomycetes</taxon>
        <taxon>Pleosporomycetidae</taxon>
        <taxon>Pleosporales</taxon>
        <taxon>Amniculicolaceae</taxon>
        <taxon>Amniculicola</taxon>
    </lineage>
</organism>
<dbReference type="AlphaFoldDB" id="A0A6A5WHE2"/>
<dbReference type="PANTHER" id="PTHR33112">
    <property type="entry name" value="DOMAIN PROTEIN, PUTATIVE-RELATED"/>
    <property type="match status" value="1"/>
</dbReference>
<sequence>MENELPTRVIDVGDANTSPRLYEPLPGTKATYAALSYCWGSGRTFLTTQATYDRLKSGFTLAEMPKTCRDAVLIARSLGIPYIWIDQLCIIQDSSEDWNREAQRMCAVYENASVTFAGLDSPSSDIGLFLASPNRRTVTLDVNLPDGRTSAIYVRKEYETGSLGFVHSALKSPEDTKSSVLVTRGWTLQEVTLSPRILWFTASEMAWSCLSHTGCECDPVLTTWMQIWKELVMEFSKRDLTKQQDRLPALAGLAAAFQRKVKDQYLAGLWRNELATQLIW</sequence>
<keyword evidence="3" id="KW-1185">Reference proteome</keyword>
<proteinExistence type="predicted"/>
<gene>
    <name evidence="2" type="ORF">P154DRAFT_497422</name>
</gene>
<feature type="non-terminal residue" evidence="2">
    <location>
        <position position="280"/>
    </location>
</feature>
<protein>
    <submittedName>
        <fullName evidence="2">HET-domain-containing protein</fullName>
    </submittedName>
</protein>
<dbReference type="EMBL" id="ML977617">
    <property type="protein sequence ID" value="KAF1997096.1"/>
    <property type="molecule type" value="Genomic_DNA"/>
</dbReference>
<dbReference type="Pfam" id="PF06985">
    <property type="entry name" value="HET"/>
    <property type="match status" value="1"/>
</dbReference>
<dbReference type="Proteomes" id="UP000799779">
    <property type="component" value="Unassembled WGS sequence"/>
</dbReference>
<accession>A0A6A5WHE2</accession>
<dbReference type="OrthoDB" id="3486565at2759"/>
<evidence type="ECO:0000313" key="2">
    <source>
        <dbReference type="EMBL" id="KAF1997096.1"/>
    </source>
</evidence>
<feature type="domain" description="Heterokaryon incompatibility" evidence="1">
    <location>
        <begin position="32"/>
        <end position="190"/>
    </location>
</feature>
<reference evidence="2" key="1">
    <citation type="journal article" date="2020" name="Stud. Mycol.">
        <title>101 Dothideomycetes genomes: a test case for predicting lifestyles and emergence of pathogens.</title>
        <authorList>
            <person name="Haridas S."/>
            <person name="Albert R."/>
            <person name="Binder M."/>
            <person name="Bloem J."/>
            <person name="Labutti K."/>
            <person name="Salamov A."/>
            <person name="Andreopoulos B."/>
            <person name="Baker S."/>
            <person name="Barry K."/>
            <person name="Bills G."/>
            <person name="Bluhm B."/>
            <person name="Cannon C."/>
            <person name="Castanera R."/>
            <person name="Culley D."/>
            <person name="Daum C."/>
            <person name="Ezra D."/>
            <person name="Gonzalez J."/>
            <person name="Henrissat B."/>
            <person name="Kuo A."/>
            <person name="Liang C."/>
            <person name="Lipzen A."/>
            <person name="Lutzoni F."/>
            <person name="Magnuson J."/>
            <person name="Mondo S."/>
            <person name="Nolan M."/>
            <person name="Ohm R."/>
            <person name="Pangilinan J."/>
            <person name="Park H.-J."/>
            <person name="Ramirez L."/>
            <person name="Alfaro M."/>
            <person name="Sun H."/>
            <person name="Tritt A."/>
            <person name="Yoshinaga Y."/>
            <person name="Zwiers L.-H."/>
            <person name="Turgeon B."/>
            <person name="Goodwin S."/>
            <person name="Spatafora J."/>
            <person name="Crous P."/>
            <person name="Grigoriev I."/>
        </authorList>
    </citation>
    <scope>NUCLEOTIDE SEQUENCE</scope>
    <source>
        <strain evidence="2">CBS 123094</strain>
    </source>
</reference>
<evidence type="ECO:0000313" key="3">
    <source>
        <dbReference type="Proteomes" id="UP000799779"/>
    </source>
</evidence>
<evidence type="ECO:0000259" key="1">
    <source>
        <dbReference type="Pfam" id="PF06985"/>
    </source>
</evidence>
<dbReference type="PANTHER" id="PTHR33112:SF16">
    <property type="entry name" value="HETEROKARYON INCOMPATIBILITY DOMAIN-CONTAINING PROTEIN"/>
    <property type="match status" value="1"/>
</dbReference>
<name>A0A6A5WHE2_9PLEO</name>
<dbReference type="InterPro" id="IPR010730">
    <property type="entry name" value="HET"/>
</dbReference>